<dbReference type="Proteomes" id="UP000885931">
    <property type="component" value="Unassembled WGS sequence"/>
</dbReference>
<dbReference type="AlphaFoldDB" id="A0A7C1BD45"/>
<organism evidence="1">
    <name type="scientific">candidate division WOR-3 bacterium</name>
    <dbReference type="NCBI Taxonomy" id="2052148"/>
    <lineage>
        <taxon>Bacteria</taxon>
        <taxon>Bacteria division WOR-3</taxon>
    </lineage>
</organism>
<dbReference type="GO" id="GO:0003676">
    <property type="term" value="F:nucleic acid binding"/>
    <property type="evidence" value="ECO:0007669"/>
    <property type="project" value="InterPro"/>
</dbReference>
<gene>
    <name evidence="1" type="ORF">ENG67_01300</name>
</gene>
<reference evidence="1" key="1">
    <citation type="journal article" date="2020" name="mSystems">
        <title>Genome- and Community-Level Interaction Insights into Carbon Utilization and Element Cycling Functions of Hydrothermarchaeota in Hydrothermal Sediment.</title>
        <authorList>
            <person name="Zhou Z."/>
            <person name="Liu Y."/>
            <person name="Xu W."/>
            <person name="Pan J."/>
            <person name="Luo Z.H."/>
            <person name="Li M."/>
        </authorList>
    </citation>
    <scope>NUCLEOTIDE SEQUENCE [LARGE SCALE GENOMIC DNA]</scope>
    <source>
        <strain evidence="1">HyVt-237</strain>
    </source>
</reference>
<dbReference type="EMBL" id="DRBW01000048">
    <property type="protein sequence ID" value="HDM89829.1"/>
    <property type="molecule type" value="Genomic_DNA"/>
</dbReference>
<comment type="caution">
    <text evidence="1">The sequence shown here is derived from an EMBL/GenBank/DDBJ whole genome shotgun (WGS) entry which is preliminary data.</text>
</comment>
<name>A0A7C1BD45_UNCW3</name>
<dbReference type="Gene3D" id="3.30.420.10">
    <property type="entry name" value="Ribonuclease H-like superfamily/Ribonuclease H"/>
    <property type="match status" value="2"/>
</dbReference>
<dbReference type="InterPro" id="IPR036397">
    <property type="entry name" value="RNaseH_sf"/>
</dbReference>
<sequence>MEIFRSEAERVRVIAIDENAYGPLIGPLLVTAVKIEAEGDPFEELKLRDMKFSFRFSDSKKVFQRNRSGYSAGEIAVHAVLQAFGLRPATFTELLKAVSPEALDEYIREGLGEKLGDVKLPIWAKEIRDYYLQNQFDAMGIKPLFLRARVIFPPHFNRMIDDLDNKALLDLKLFISLLEELAESGDVALLGKIGGTARYGRFFEALGVRVKEIRGEGKGRSSYLVVLDGREITLHFLLNADEIFLPVALASLLGKYIREIYMFLLSRALGKDDLIPYASGYRHDSKTYDILELAEKRWGIEARNLLLRKR</sequence>
<dbReference type="InterPro" id="IPR012337">
    <property type="entry name" value="RNaseH-like_sf"/>
</dbReference>
<protein>
    <submittedName>
        <fullName evidence="1">Uncharacterized protein</fullName>
    </submittedName>
</protein>
<evidence type="ECO:0000313" key="1">
    <source>
        <dbReference type="EMBL" id="HDM89829.1"/>
    </source>
</evidence>
<dbReference type="SUPFAM" id="SSF53098">
    <property type="entry name" value="Ribonuclease H-like"/>
    <property type="match status" value="1"/>
</dbReference>
<accession>A0A7C1BD45</accession>
<proteinExistence type="predicted"/>